<feature type="transmembrane region" description="Helical" evidence="1">
    <location>
        <begin position="37"/>
        <end position="54"/>
    </location>
</feature>
<dbReference type="Proteomes" id="UP000176186">
    <property type="component" value="Unassembled WGS sequence"/>
</dbReference>
<reference evidence="2 3" key="1">
    <citation type="journal article" date="2016" name="Nat. Commun.">
        <title>Thousands of microbial genomes shed light on interconnected biogeochemical processes in an aquifer system.</title>
        <authorList>
            <person name="Anantharaman K."/>
            <person name="Brown C.T."/>
            <person name="Hug L.A."/>
            <person name="Sharon I."/>
            <person name="Castelle C.J."/>
            <person name="Probst A.J."/>
            <person name="Thomas B.C."/>
            <person name="Singh A."/>
            <person name="Wilkins M.J."/>
            <person name="Karaoz U."/>
            <person name="Brodie E.L."/>
            <person name="Williams K.H."/>
            <person name="Hubbard S.S."/>
            <person name="Banfield J.F."/>
        </authorList>
    </citation>
    <scope>NUCLEOTIDE SEQUENCE [LARGE SCALE GENOMIC DNA]</scope>
</reference>
<evidence type="ECO:0000313" key="2">
    <source>
        <dbReference type="EMBL" id="OGG35291.1"/>
    </source>
</evidence>
<sequence length="59" mass="6302">MQKYYGKHVDFNGLTHLLLGIGVGMLLTYPVAGAHPVRMGLAFIIAGLCGHAWAGTHKP</sequence>
<dbReference type="STRING" id="1798401.A2363_02630"/>
<organism evidence="2 3">
    <name type="scientific">Candidatus Gottesmanbacteria bacterium RIFOXYB1_FULL_47_11</name>
    <dbReference type="NCBI Taxonomy" id="1798401"/>
    <lineage>
        <taxon>Bacteria</taxon>
        <taxon>Candidatus Gottesmaniibacteriota</taxon>
    </lineage>
</organism>
<keyword evidence="1" id="KW-0472">Membrane</keyword>
<name>A0A1F6BEB7_9BACT</name>
<dbReference type="AlphaFoldDB" id="A0A1F6BEB7"/>
<evidence type="ECO:0000313" key="3">
    <source>
        <dbReference type="Proteomes" id="UP000176186"/>
    </source>
</evidence>
<protein>
    <submittedName>
        <fullName evidence="2">Uncharacterized protein</fullName>
    </submittedName>
</protein>
<accession>A0A1F6BEB7</accession>
<evidence type="ECO:0000256" key="1">
    <source>
        <dbReference type="SAM" id="Phobius"/>
    </source>
</evidence>
<keyword evidence="1" id="KW-0812">Transmembrane</keyword>
<dbReference type="EMBL" id="MFKE01000016">
    <property type="protein sequence ID" value="OGG35291.1"/>
    <property type="molecule type" value="Genomic_DNA"/>
</dbReference>
<gene>
    <name evidence="2" type="ORF">A2363_02630</name>
</gene>
<feature type="transmembrane region" description="Helical" evidence="1">
    <location>
        <begin position="12"/>
        <end position="31"/>
    </location>
</feature>
<comment type="caution">
    <text evidence="2">The sequence shown here is derived from an EMBL/GenBank/DDBJ whole genome shotgun (WGS) entry which is preliminary data.</text>
</comment>
<proteinExistence type="predicted"/>
<keyword evidence="1" id="KW-1133">Transmembrane helix</keyword>